<dbReference type="STRING" id="554065.E1ZIN5"/>
<dbReference type="PANTHER" id="PTHR47653">
    <property type="entry name" value="PROTEIN BARK BEETLE"/>
    <property type="match status" value="1"/>
</dbReference>
<dbReference type="GO" id="GO:0016020">
    <property type="term" value="C:membrane"/>
    <property type="evidence" value="ECO:0007669"/>
    <property type="project" value="InterPro"/>
</dbReference>
<dbReference type="GO" id="GO:0045217">
    <property type="term" value="P:cell-cell junction maintenance"/>
    <property type="evidence" value="ECO:0007669"/>
    <property type="project" value="TreeGrafter"/>
</dbReference>
<dbReference type="EMBL" id="GL433848">
    <property type="protein sequence ID" value="EFN54365.1"/>
    <property type="molecule type" value="Genomic_DNA"/>
</dbReference>
<dbReference type="InterPro" id="IPR001190">
    <property type="entry name" value="SRCR"/>
</dbReference>
<keyword evidence="3" id="KW-1015">Disulfide bond</keyword>
<evidence type="ECO:0000256" key="2">
    <source>
        <dbReference type="ARBA" id="ARBA00022737"/>
    </source>
</evidence>
<proteinExistence type="predicted"/>
<keyword evidence="2" id="KW-0677">Repeat</keyword>
<evidence type="ECO:0000259" key="5">
    <source>
        <dbReference type="PROSITE" id="PS50287"/>
    </source>
</evidence>
<evidence type="ECO:0000256" key="4">
    <source>
        <dbReference type="ARBA" id="ARBA00023180"/>
    </source>
</evidence>
<dbReference type="InterPro" id="IPR036772">
    <property type="entry name" value="SRCR-like_dom_sf"/>
</dbReference>
<dbReference type="Gene3D" id="3.10.250.10">
    <property type="entry name" value="SRCR-like domain"/>
    <property type="match status" value="2"/>
</dbReference>
<dbReference type="GeneID" id="17353699"/>
<evidence type="ECO:0000313" key="6">
    <source>
        <dbReference type="EMBL" id="EFN54365.1"/>
    </source>
</evidence>
<organism evidence="7">
    <name type="scientific">Chlorella variabilis</name>
    <name type="common">Green alga</name>
    <dbReference type="NCBI Taxonomy" id="554065"/>
    <lineage>
        <taxon>Eukaryota</taxon>
        <taxon>Viridiplantae</taxon>
        <taxon>Chlorophyta</taxon>
        <taxon>core chlorophytes</taxon>
        <taxon>Trebouxiophyceae</taxon>
        <taxon>Chlorellales</taxon>
        <taxon>Chlorellaceae</taxon>
        <taxon>Chlorella clade</taxon>
        <taxon>Chlorella</taxon>
    </lineage>
</organism>
<dbReference type="SUPFAM" id="SSF56487">
    <property type="entry name" value="SRCR-like"/>
    <property type="match status" value="2"/>
</dbReference>
<dbReference type="InterPro" id="IPR053243">
    <property type="entry name" value="SJ_maturation_regulator"/>
</dbReference>
<dbReference type="Pfam" id="PF00530">
    <property type="entry name" value="SRCR"/>
    <property type="match status" value="2"/>
</dbReference>
<feature type="domain" description="SRCR" evidence="5">
    <location>
        <begin position="1"/>
        <end position="90"/>
    </location>
</feature>
<keyword evidence="1" id="KW-0732">Signal</keyword>
<name>E1ZIN5_CHLVA</name>
<evidence type="ECO:0000256" key="3">
    <source>
        <dbReference type="ARBA" id="ARBA00023157"/>
    </source>
</evidence>
<evidence type="ECO:0000313" key="7">
    <source>
        <dbReference type="Proteomes" id="UP000008141"/>
    </source>
</evidence>
<reference evidence="6 7" key="1">
    <citation type="journal article" date="2010" name="Plant Cell">
        <title>The Chlorella variabilis NC64A genome reveals adaptation to photosymbiosis, coevolution with viruses, and cryptic sex.</title>
        <authorList>
            <person name="Blanc G."/>
            <person name="Duncan G."/>
            <person name="Agarkova I."/>
            <person name="Borodovsky M."/>
            <person name="Gurnon J."/>
            <person name="Kuo A."/>
            <person name="Lindquist E."/>
            <person name="Lucas S."/>
            <person name="Pangilinan J."/>
            <person name="Polle J."/>
            <person name="Salamov A."/>
            <person name="Terry A."/>
            <person name="Yamada T."/>
            <person name="Dunigan D.D."/>
            <person name="Grigoriev I.V."/>
            <person name="Claverie J.M."/>
            <person name="Van Etten J.L."/>
        </authorList>
    </citation>
    <scope>NUCLEOTIDE SEQUENCE [LARGE SCALE GENOMIC DNA]</scope>
    <source>
        <strain evidence="6 7">NC64A</strain>
    </source>
</reference>
<evidence type="ECO:0000256" key="1">
    <source>
        <dbReference type="ARBA" id="ARBA00022729"/>
    </source>
</evidence>
<feature type="domain" description="SRCR" evidence="5">
    <location>
        <begin position="99"/>
        <end position="178"/>
    </location>
</feature>
<dbReference type="PANTHER" id="PTHR47653:SF1">
    <property type="entry name" value="DELETED IN MALIGNANT BRAIN TUMORS 1 PROTEIN"/>
    <property type="match status" value="1"/>
</dbReference>
<dbReference type="RefSeq" id="XP_005846467.1">
    <property type="nucleotide sequence ID" value="XM_005846405.1"/>
</dbReference>
<sequence>MWVGRKWRPICEDRAPYVQAVGVGKVVCRQLGLRGGAERYRMYANSSMPAVATVACTGKEKALLACSLNQPTSADSERGLCKTHLAVACAGVADNIVDVRLENGSTPYEGRLEVKLNGKWGVAREWTDDSLPMARLVCQELGLKGGALRYGDYYGSGALPPLIMGLNCTGARKLRDCPFSVVAPMDPVDPSAL</sequence>
<gene>
    <name evidence="6" type="ORF">CHLNCDRAFT_135643</name>
</gene>
<accession>E1ZIN5</accession>
<dbReference type="KEGG" id="cvr:CHLNCDRAFT_135643"/>
<dbReference type="PROSITE" id="PS50287">
    <property type="entry name" value="SRCR_2"/>
    <property type="match status" value="2"/>
</dbReference>
<dbReference type="Proteomes" id="UP000008141">
    <property type="component" value="Unassembled WGS sequence"/>
</dbReference>
<dbReference type="OrthoDB" id="547695at2759"/>
<dbReference type="AlphaFoldDB" id="E1ZIN5"/>
<keyword evidence="7" id="KW-1185">Reference proteome</keyword>
<dbReference type="SMART" id="SM00202">
    <property type="entry name" value="SR"/>
    <property type="match status" value="1"/>
</dbReference>
<protein>
    <recommendedName>
        <fullName evidence="5">SRCR domain-containing protein</fullName>
    </recommendedName>
</protein>
<keyword evidence="4" id="KW-0325">Glycoprotein</keyword>
<dbReference type="InParanoid" id="E1ZIN5"/>